<evidence type="ECO:0000256" key="3">
    <source>
        <dbReference type="ARBA" id="ARBA00023136"/>
    </source>
</evidence>
<organism evidence="7 8">
    <name type="scientific">Clostridium chromiireducens</name>
    <dbReference type="NCBI Taxonomy" id="225345"/>
    <lineage>
        <taxon>Bacteria</taxon>
        <taxon>Bacillati</taxon>
        <taxon>Bacillota</taxon>
        <taxon>Clostridia</taxon>
        <taxon>Eubacteriales</taxon>
        <taxon>Clostridiaceae</taxon>
        <taxon>Clostridium</taxon>
    </lineage>
</organism>
<proteinExistence type="predicted"/>
<keyword evidence="8" id="KW-1185">Reference proteome</keyword>
<evidence type="ECO:0000313" key="8">
    <source>
        <dbReference type="Proteomes" id="UP000191056"/>
    </source>
</evidence>
<dbReference type="AlphaFoldDB" id="A0A1V4J2M0"/>
<feature type="chain" id="PRO_5038741994" evidence="6">
    <location>
        <begin position="27"/>
        <end position="537"/>
    </location>
</feature>
<evidence type="ECO:0000256" key="1">
    <source>
        <dbReference type="ARBA" id="ARBA00022475"/>
    </source>
</evidence>
<evidence type="ECO:0000256" key="4">
    <source>
        <dbReference type="ARBA" id="ARBA00023139"/>
    </source>
</evidence>
<protein>
    <submittedName>
        <fullName evidence="7">Lipoprotein LipO</fullName>
    </submittedName>
</protein>
<keyword evidence="2 6" id="KW-0732">Signal</keyword>
<comment type="caution">
    <text evidence="7">The sequence shown here is derived from an EMBL/GenBank/DDBJ whole genome shotgun (WGS) entry which is preliminary data.</text>
</comment>
<dbReference type="Gene3D" id="3.40.190.10">
    <property type="entry name" value="Periplasmic binding protein-like II"/>
    <property type="match status" value="2"/>
</dbReference>
<dbReference type="OrthoDB" id="2491264at2"/>
<sequence>MRTSKIKKLVSISLAMLTVLSFTACSGGTSNKGETSAIKDVSFPLKETASLKMLTSAPSISTQDPNERVIFQRLEKETNVHIDWTCYPDEQFADKKNLALSKKDTLPDVVFNAGMNNNDLLRYSKQGVIVPVEDLIDKYMPNFKKVLAEKPEYKKMITAPDGHIYSFPWIEELGSGKEAIQAIGDIPWINKKWLDELGLQVPKTTDELVTVLKAFRDKHPEGKTDVIPMSFIINGVNEDPGFILGAFGLGDNGDHYLVNSDKKVVYSTVQDGYKEGIKYLNKLQAEGLIDPEAFTQKWDTFVAKGKSGRYGMIFTWDSSNVSVNKNDFIPLPALAGPTGIVNATRQNAMGVDVGRCVITSGNKNLELTAKWIDKLYDPVQSVQDNWGTYGDEKNANIFELTADKTLKHLPLGKASPWEVRANQFVGGPLAILNSYYGKYTTSPDDAQERLDIIRNTYVKDMKAENIYPVVFMSQEDIDTLTQYETAVKAYTERKKAEWILNGGIDAEWDSYLQEMDKLGLQKILDIKQKYLDAYFAK</sequence>
<dbReference type="EMBL" id="MZGT01000003">
    <property type="protein sequence ID" value="OPJ65967.1"/>
    <property type="molecule type" value="Genomic_DNA"/>
</dbReference>
<keyword evidence="4" id="KW-0564">Palmitate</keyword>
<feature type="signal peptide" evidence="6">
    <location>
        <begin position="1"/>
        <end position="26"/>
    </location>
</feature>
<evidence type="ECO:0000256" key="5">
    <source>
        <dbReference type="ARBA" id="ARBA00023288"/>
    </source>
</evidence>
<dbReference type="Proteomes" id="UP000191056">
    <property type="component" value="Unassembled WGS sequence"/>
</dbReference>
<accession>A0A1V4J2M0</accession>
<evidence type="ECO:0000256" key="2">
    <source>
        <dbReference type="ARBA" id="ARBA00022729"/>
    </source>
</evidence>
<dbReference type="RefSeq" id="WP_079437911.1">
    <property type="nucleotide sequence ID" value="NZ_MZGT01000003.1"/>
</dbReference>
<keyword evidence="1" id="KW-1003">Cell membrane</keyword>
<dbReference type="Pfam" id="PF13416">
    <property type="entry name" value="SBP_bac_8"/>
    <property type="match status" value="1"/>
</dbReference>
<dbReference type="InterPro" id="IPR050490">
    <property type="entry name" value="Bact_solute-bd_prot1"/>
</dbReference>
<evidence type="ECO:0000256" key="6">
    <source>
        <dbReference type="SAM" id="SignalP"/>
    </source>
</evidence>
<reference evidence="7 8" key="1">
    <citation type="submission" date="2017-03" db="EMBL/GenBank/DDBJ databases">
        <title>Genome sequence of Clostridium chromiireducens DSM 23318.</title>
        <authorList>
            <person name="Poehlein A."/>
            <person name="Daniel R."/>
        </authorList>
    </citation>
    <scope>NUCLEOTIDE SEQUENCE [LARGE SCALE GENOMIC DNA]</scope>
    <source>
        <strain evidence="7 8">DSM 23318</strain>
    </source>
</reference>
<keyword evidence="5 7" id="KW-0449">Lipoprotein</keyword>
<dbReference type="PANTHER" id="PTHR43649">
    <property type="entry name" value="ARABINOSE-BINDING PROTEIN-RELATED"/>
    <property type="match status" value="1"/>
</dbReference>
<dbReference type="PROSITE" id="PS51257">
    <property type="entry name" value="PROKAR_LIPOPROTEIN"/>
    <property type="match status" value="1"/>
</dbReference>
<dbReference type="STRING" id="225345.CLCHR_03250"/>
<name>A0A1V4J2M0_9CLOT</name>
<dbReference type="SUPFAM" id="SSF53850">
    <property type="entry name" value="Periplasmic binding protein-like II"/>
    <property type="match status" value="1"/>
</dbReference>
<evidence type="ECO:0000313" key="7">
    <source>
        <dbReference type="EMBL" id="OPJ65967.1"/>
    </source>
</evidence>
<gene>
    <name evidence="7" type="primary">lipO_1</name>
    <name evidence="7" type="ORF">CLCHR_03250</name>
</gene>
<dbReference type="PANTHER" id="PTHR43649:SF33">
    <property type="entry name" value="POLYGALACTURONAN_RHAMNOGALACTURONAN-BINDING PROTEIN YTCQ"/>
    <property type="match status" value="1"/>
</dbReference>
<dbReference type="InterPro" id="IPR006059">
    <property type="entry name" value="SBP"/>
</dbReference>
<keyword evidence="3" id="KW-0472">Membrane</keyword>